<evidence type="ECO:0000259" key="3">
    <source>
        <dbReference type="Pfam" id="PF00685"/>
    </source>
</evidence>
<name>A0A7J7JCT1_BUGNE</name>
<accession>A0A7J7JCT1</accession>
<organism evidence="4 5">
    <name type="scientific">Bugula neritina</name>
    <name type="common">Brown bryozoan</name>
    <name type="synonym">Sertularia neritina</name>
    <dbReference type="NCBI Taxonomy" id="10212"/>
    <lineage>
        <taxon>Eukaryota</taxon>
        <taxon>Metazoa</taxon>
        <taxon>Spiralia</taxon>
        <taxon>Lophotrochozoa</taxon>
        <taxon>Bryozoa</taxon>
        <taxon>Gymnolaemata</taxon>
        <taxon>Cheilostomatida</taxon>
        <taxon>Flustrina</taxon>
        <taxon>Buguloidea</taxon>
        <taxon>Bugulidae</taxon>
        <taxon>Bugula</taxon>
    </lineage>
</organism>
<reference evidence="4" key="1">
    <citation type="submission" date="2020-06" db="EMBL/GenBank/DDBJ databases">
        <title>Draft genome of Bugula neritina, a colonial animal packing powerful symbionts and potential medicines.</title>
        <authorList>
            <person name="Rayko M."/>
        </authorList>
    </citation>
    <scope>NUCLEOTIDE SEQUENCE [LARGE SCALE GENOMIC DNA]</scope>
    <source>
        <strain evidence="4">Kwan_BN1</strain>
    </source>
</reference>
<dbReference type="Pfam" id="PF00685">
    <property type="entry name" value="Sulfotransfer_1"/>
    <property type="match status" value="1"/>
</dbReference>
<keyword evidence="5" id="KW-1185">Reference proteome</keyword>
<dbReference type="InterPro" id="IPR027417">
    <property type="entry name" value="P-loop_NTPase"/>
</dbReference>
<dbReference type="OrthoDB" id="6341251at2759"/>
<feature type="domain" description="Sulfotransferase" evidence="3">
    <location>
        <begin position="58"/>
        <end position="303"/>
    </location>
</feature>
<dbReference type="Proteomes" id="UP000593567">
    <property type="component" value="Unassembled WGS sequence"/>
</dbReference>
<gene>
    <name evidence="4" type="ORF">EB796_017792</name>
</gene>
<evidence type="ECO:0000313" key="4">
    <source>
        <dbReference type="EMBL" id="KAF6023905.1"/>
    </source>
</evidence>
<sequence length="315" mass="36805">MLYKQQSYISKMAGSYLTNDDRTFRVKTLSEFGKGSAEDDEQHGRDVIDALNKYKWDDRDFLLQSYPKNGAHITWEIMNMLLRGNAEYIKESKMYCMIGITPVTRSSEWFQSPKVINTHYRLDVLPKEFRVMRNGKDTAVSLYKHLMNLTRNLNSQNSVLKQVTSMTFSDFLKEHLLDKDQYYGTHFDYIEYMWSLKDDPNVLIVFYEDLITDTILSIQKINKFMGTGRSDELIEQIADAINIDKMREGKATSMDDATERMGIYRNAKKESAKHVYRKGTVGDWKNYFTVADDELFDSILAKWSGGKDIPFRYTL</sequence>
<dbReference type="PANTHER" id="PTHR11783">
    <property type="entry name" value="SULFOTRANSFERASE SULT"/>
    <property type="match status" value="1"/>
</dbReference>
<protein>
    <recommendedName>
        <fullName evidence="3">Sulfotransferase domain-containing protein</fullName>
    </recommendedName>
</protein>
<proteinExistence type="inferred from homology"/>
<evidence type="ECO:0000256" key="2">
    <source>
        <dbReference type="ARBA" id="ARBA00022679"/>
    </source>
</evidence>
<evidence type="ECO:0000313" key="5">
    <source>
        <dbReference type="Proteomes" id="UP000593567"/>
    </source>
</evidence>
<dbReference type="AlphaFoldDB" id="A0A7J7JCT1"/>
<dbReference type="InterPro" id="IPR000863">
    <property type="entry name" value="Sulfotransferase_dom"/>
</dbReference>
<comment type="similarity">
    <text evidence="1">Belongs to the sulfotransferase 1 family.</text>
</comment>
<evidence type="ECO:0000256" key="1">
    <source>
        <dbReference type="ARBA" id="ARBA00005771"/>
    </source>
</evidence>
<keyword evidence="2" id="KW-0808">Transferase</keyword>
<dbReference type="EMBL" id="VXIV02002650">
    <property type="protein sequence ID" value="KAF6023905.1"/>
    <property type="molecule type" value="Genomic_DNA"/>
</dbReference>
<dbReference type="SUPFAM" id="SSF52540">
    <property type="entry name" value="P-loop containing nucleoside triphosphate hydrolases"/>
    <property type="match status" value="1"/>
</dbReference>
<dbReference type="Gene3D" id="3.40.50.300">
    <property type="entry name" value="P-loop containing nucleotide triphosphate hydrolases"/>
    <property type="match status" value="1"/>
</dbReference>
<dbReference type="GO" id="GO:0008146">
    <property type="term" value="F:sulfotransferase activity"/>
    <property type="evidence" value="ECO:0007669"/>
    <property type="project" value="InterPro"/>
</dbReference>
<comment type="caution">
    <text evidence="4">The sequence shown here is derived from an EMBL/GenBank/DDBJ whole genome shotgun (WGS) entry which is preliminary data.</text>
</comment>